<protein>
    <submittedName>
        <fullName evidence="9">ABC-type antimicrobial peptide transport system, permease component</fullName>
    </submittedName>
</protein>
<dbReference type="EMBL" id="CP002456">
    <property type="protein sequence ID" value="ADU91136.1"/>
    <property type="molecule type" value="Genomic_DNA"/>
</dbReference>
<dbReference type="KEGG" id="teq:TEQUI_0182"/>
<dbReference type="AlphaFoldDB" id="A0A654KH10"/>
<dbReference type="GO" id="GO:0044874">
    <property type="term" value="P:lipoprotein localization to outer membrane"/>
    <property type="evidence" value="ECO:0007669"/>
    <property type="project" value="TreeGrafter"/>
</dbReference>
<evidence type="ECO:0000256" key="3">
    <source>
        <dbReference type="ARBA" id="ARBA00022475"/>
    </source>
</evidence>
<comment type="similarity">
    <text evidence="2">Belongs to the ABC-4 integral membrane protein family. LolC/E subfamily.</text>
</comment>
<feature type="domain" description="ABC3 transporter permease C-terminal" evidence="8">
    <location>
        <begin position="280"/>
        <end position="400"/>
    </location>
</feature>
<feature type="transmembrane region" description="Helical" evidence="7">
    <location>
        <begin position="277"/>
        <end position="299"/>
    </location>
</feature>
<evidence type="ECO:0000256" key="4">
    <source>
        <dbReference type="ARBA" id="ARBA00022692"/>
    </source>
</evidence>
<evidence type="ECO:0000256" key="5">
    <source>
        <dbReference type="ARBA" id="ARBA00022989"/>
    </source>
</evidence>
<proteinExistence type="inferred from homology"/>
<keyword evidence="3" id="KW-1003">Cell membrane</keyword>
<comment type="subcellular location">
    <subcellularLocation>
        <location evidence="1">Cell membrane</location>
        <topology evidence="1">Multi-pass membrane protein</topology>
    </subcellularLocation>
</comment>
<feature type="transmembrane region" description="Helical" evidence="7">
    <location>
        <begin position="20"/>
        <end position="41"/>
    </location>
</feature>
<dbReference type="Proteomes" id="UP000007472">
    <property type="component" value="Chromosome"/>
</dbReference>
<evidence type="ECO:0000259" key="8">
    <source>
        <dbReference type="Pfam" id="PF02687"/>
    </source>
</evidence>
<dbReference type="GO" id="GO:0098797">
    <property type="term" value="C:plasma membrane protein complex"/>
    <property type="evidence" value="ECO:0007669"/>
    <property type="project" value="TreeGrafter"/>
</dbReference>
<keyword evidence="6 7" id="KW-0472">Membrane</keyword>
<sequence>MKLGLLILLVFKDLRHDWKVSFFVISALVAVIAPLLLLFSLKYGIVSQLQNQLLNDPNNLEIKIHGVKSNVSIDKNWLDSMQKDRRVKFVIPMTRSLNMQANLRKDNKHFYNDVELIPSRIGDPLMPRDIMIKSPTDLIINEIIAQKLDVKLGDSVTLFFGRNFEGKNEISKIDMKVVGILKESYLTRPAAFVSLELLETIEDYRDGYKITKFVDKPSEGRDRTKPRERYAKARIYANSLDDVAPLAADLRNQGIDSRTKADSIESVKSIDRVLNTVFLIIALTTIVGTILSLFGSFLANIDRKRKDISLMSLYGFNRLGIRFFIVLQAVILSSIAYISSYFLYILSSNIMNSVLGKNLEDSNFVSLLKPEHVVIGYIATLAISVFVALIGAQRAVGIQPSESLREA</sequence>
<dbReference type="Pfam" id="PF02687">
    <property type="entry name" value="FtsX"/>
    <property type="match status" value="1"/>
</dbReference>
<dbReference type="InterPro" id="IPR003838">
    <property type="entry name" value="ABC3_permease_C"/>
</dbReference>
<evidence type="ECO:0000256" key="7">
    <source>
        <dbReference type="SAM" id="Phobius"/>
    </source>
</evidence>
<dbReference type="InterPro" id="IPR051447">
    <property type="entry name" value="Lipoprotein-release_system"/>
</dbReference>
<evidence type="ECO:0000313" key="10">
    <source>
        <dbReference type="Proteomes" id="UP000007472"/>
    </source>
</evidence>
<evidence type="ECO:0000256" key="1">
    <source>
        <dbReference type="ARBA" id="ARBA00004651"/>
    </source>
</evidence>
<feature type="transmembrane region" description="Helical" evidence="7">
    <location>
        <begin position="374"/>
        <end position="392"/>
    </location>
</feature>
<gene>
    <name evidence="9" type="ordered locus">TEQUI_0182</name>
</gene>
<dbReference type="PANTHER" id="PTHR30489:SF0">
    <property type="entry name" value="LIPOPROTEIN-RELEASING SYSTEM TRANSMEMBRANE PROTEIN LOLE"/>
    <property type="match status" value="1"/>
</dbReference>
<reference evidence="9 10" key="1">
    <citation type="journal article" date="2011" name="J. Bacteriol.">
        <title>Genome sequence of Taylorella equigenitalis MCE9, the causative agent of contagious equine metritis.</title>
        <authorList>
            <person name="Hebert L."/>
            <person name="Moumen B."/>
            <person name="Duquesne F."/>
            <person name="Breuil M.F."/>
            <person name="Laugier C."/>
            <person name="Batto J.M."/>
            <person name="Renault P."/>
            <person name="Petry S."/>
        </authorList>
    </citation>
    <scope>NUCLEOTIDE SEQUENCE [LARGE SCALE GENOMIC DNA]</scope>
    <source>
        <strain evidence="9 10">MCE9</strain>
    </source>
</reference>
<organism evidence="9 10">
    <name type="scientific">Taylorella equigenitalis (strain MCE9)</name>
    <dbReference type="NCBI Taxonomy" id="937774"/>
    <lineage>
        <taxon>Bacteria</taxon>
        <taxon>Pseudomonadati</taxon>
        <taxon>Pseudomonadota</taxon>
        <taxon>Betaproteobacteria</taxon>
        <taxon>Burkholderiales</taxon>
        <taxon>Alcaligenaceae</taxon>
        <taxon>Taylorella</taxon>
    </lineage>
</organism>
<feature type="transmembrane region" description="Helical" evidence="7">
    <location>
        <begin position="319"/>
        <end position="346"/>
    </location>
</feature>
<dbReference type="PANTHER" id="PTHR30489">
    <property type="entry name" value="LIPOPROTEIN-RELEASING SYSTEM TRANSMEMBRANE PROTEIN LOLE"/>
    <property type="match status" value="1"/>
</dbReference>
<keyword evidence="5 7" id="KW-1133">Transmembrane helix</keyword>
<evidence type="ECO:0000256" key="2">
    <source>
        <dbReference type="ARBA" id="ARBA00005236"/>
    </source>
</evidence>
<keyword evidence="4 7" id="KW-0812">Transmembrane</keyword>
<accession>A0A654KH10</accession>
<evidence type="ECO:0000313" key="9">
    <source>
        <dbReference type="EMBL" id="ADU91136.1"/>
    </source>
</evidence>
<evidence type="ECO:0000256" key="6">
    <source>
        <dbReference type="ARBA" id="ARBA00023136"/>
    </source>
</evidence>
<name>A0A654KH10_TAYEM</name>